<dbReference type="OrthoDB" id="5125267at2"/>
<keyword evidence="5" id="KW-1185">Reference proteome</keyword>
<dbReference type="Pfam" id="PF13458">
    <property type="entry name" value="Peripla_BP_6"/>
    <property type="match status" value="1"/>
</dbReference>
<dbReference type="InterPro" id="IPR028082">
    <property type="entry name" value="Peripla_BP_I"/>
</dbReference>
<dbReference type="SUPFAM" id="SSF53822">
    <property type="entry name" value="Periplasmic binding protein-like I"/>
    <property type="match status" value="1"/>
</dbReference>
<organism evidence="4 5">
    <name type="scientific">Microcella alkaliphila</name>
    <dbReference type="NCBI Taxonomy" id="279828"/>
    <lineage>
        <taxon>Bacteria</taxon>
        <taxon>Bacillati</taxon>
        <taxon>Actinomycetota</taxon>
        <taxon>Actinomycetes</taxon>
        <taxon>Micrococcales</taxon>
        <taxon>Microbacteriaceae</taxon>
        <taxon>Microcella</taxon>
    </lineage>
</organism>
<comment type="similarity">
    <text evidence="1">Belongs to the leucine-binding protein family.</text>
</comment>
<dbReference type="Proteomes" id="UP000292408">
    <property type="component" value="Unassembled WGS sequence"/>
</dbReference>
<dbReference type="InterPro" id="IPR051010">
    <property type="entry name" value="BCAA_transport"/>
</dbReference>
<dbReference type="PANTHER" id="PTHR30483">
    <property type="entry name" value="LEUCINE-SPECIFIC-BINDING PROTEIN"/>
    <property type="match status" value="1"/>
</dbReference>
<dbReference type="EMBL" id="SGXT01000017">
    <property type="protein sequence ID" value="RZT58370.1"/>
    <property type="molecule type" value="Genomic_DNA"/>
</dbReference>
<dbReference type="PROSITE" id="PS51257">
    <property type="entry name" value="PROKAR_LIPOPROTEIN"/>
    <property type="match status" value="1"/>
</dbReference>
<protein>
    <submittedName>
        <fullName evidence="4">Branched-chain amino acid transport system substrate-binding protein</fullName>
    </submittedName>
</protein>
<accession>A0A4Q7TFS7</accession>
<dbReference type="PANTHER" id="PTHR30483:SF6">
    <property type="entry name" value="PERIPLASMIC BINDING PROTEIN OF ABC TRANSPORTER FOR NATURAL AMINO ACIDS"/>
    <property type="match status" value="1"/>
</dbReference>
<dbReference type="Gene3D" id="3.40.50.2300">
    <property type="match status" value="2"/>
</dbReference>
<dbReference type="RefSeq" id="WP_130283743.1">
    <property type="nucleotide sequence ID" value="NZ_SGXT01000017.1"/>
</dbReference>
<dbReference type="InterPro" id="IPR028081">
    <property type="entry name" value="Leu-bd"/>
</dbReference>
<gene>
    <name evidence="4" type="ORF">EV140_2139</name>
</gene>
<evidence type="ECO:0000259" key="3">
    <source>
        <dbReference type="Pfam" id="PF13458"/>
    </source>
</evidence>
<evidence type="ECO:0000313" key="5">
    <source>
        <dbReference type="Proteomes" id="UP000292408"/>
    </source>
</evidence>
<reference evidence="4 5" key="1">
    <citation type="journal article" date="2015" name="Stand. Genomic Sci.">
        <title>Genomic Encyclopedia of Bacterial and Archaeal Type Strains, Phase III: the genomes of soil and plant-associated and newly described type strains.</title>
        <authorList>
            <person name="Whitman W.B."/>
            <person name="Woyke T."/>
            <person name="Klenk H.P."/>
            <person name="Zhou Y."/>
            <person name="Lilburn T.G."/>
            <person name="Beck B.J."/>
            <person name="De Vos P."/>
            <person name="Vandamme P."/>
            <person name="Eisen J.A."/>
            <person name="Garrity G."/>
            <person name="Hugenholtz P."/>
            <person name="Kyrpides N.C."/>
        </authorList>
    </citation>
    <scope>NUCLEOTIDE SEQUENCE [LARGE SCALE GENOMIC DNA]</scope>
    <source>
        <strain evidence="4 5">AC4r</strain>
    </source>
</reference>
<evidence type="ECO:0000313" key="4">
    <source>
        <dbReference type="EMBL" id="RZT58370.1"/>
    </source>
</evidence>
<dbReference type="AlphaFoldDB" id="A0A4Q7TFS7"/>
<evidence type="ECO:0000256" key="2">
    <source>
        <dbReference type="ARBA" id="ARBA00022729"/>
    </source>
</evidence>
<keyword evidence="2" id="KW-0732">Signal</keyword>
<evidence type="ECO:0000256" key="1">
    <source>
        <dbReference type="ARBA" id="ARBA00010062"/>
    </source>
</evidence>
<proteinExistence type="inferred from homology"/>
<sequence>MRCTADVRRSHPHRAARLALPAALAAAALVLTGCTTDEPMPVPTEPAPSPTPFREVAPSGDGRLVIGTLLPTDGDTAGLAAAQIAAVEVAVRELNDNGGVLDEPVTVFHRNSGGEPGDQLEAAFADLVERGVDVVIGPFGDALVEQALPLAAEAGVALISTGATGELAGADEGFFARVVATDYLQGLTIGQAVVADGASSIAVIASDDAYGEAIADGVADAAAASDAASSTVVTVTASDTSAASTVADADAVIVATSVALADVTAGMLADLLDAGLSPASLWLASAAAADYSGSLDAGALEGARGALLGADADDEFVERLRFADPFLGGFRWAPEAYDAVLLAALAATVIGDDGGASIIAGLPQVAREGAPCTSYGECLQFLIDEPDAGLNYEGLSGPLGMRVDGDLDEAAFGLAVYTDENRPVRDGNLLTN</sequence>
<comment type="caution">
    <text evidence="4">The sequence shown here is derived from an EMBL/GenBank/DDBJ whole genome shotgun (WGS) entry which is preliminary data.</text>
</comment>
<name>A0A4Q7TFS7_9MICO</name>
<feature type="domain" description="Leucine-binding protein" evidence="3">
    <location>
        <begin position="66"/>
        <end position="366"/>
    </location>
</feature>